<protein>
    <recommendedName>
        <fullName evidence="2">Retrotransposon gag domain-containing protein</fullName>
    </recommendedName>
</protein>
<proteinExistence type="predicted"/>
<dbReference type="Proteomes" id="UP001341281">
    <property type="component" value="Chromosome 06"/>
</dbReference>
<keyword evidence="4" id="KW-1185">Reference proteome</keyword>
<dbReference type="InterPro" id="IPR032567">
    <property type="entry name" value="RTL1-rel"/>
</dbReference>
<sequence>MDPNLKFVLDEINKKFAEQDAKWEQRFANLELSRDERVVTLEQAALAFNSWKPSIEHAVDVLHNWKPDVDASIQHSVADLTDLRLKVRELSKHWERAVLERTAVEPPLLRRPVSASARVPGGLLHADGPMRHCDASHYRAPGFGSYTIPNPVPVKGTSFTVPYDSRACRSFDCSNLRTGVMDRVGRLPKLNFPQFDGMNLKLWISRSESYFDMYGVEQSLWIRVASMHFDGVAARWLQSVERELRFANWNQFCHLLLEHFGKDQHELLIRQFYNMGQTGSVSEYIQQFSELVDQLQAYESDTDKLHYATRFIDGLRDEIKAVLMMHRPSDLDTACSLALLQEEAAGSSRRKEFRKFSNGFQAKSGPNSLPSDASKTDRLHSDEKRRFDPSKRASEHDKLAALRAYRRAKGRDHKCSTTIQLHVLQEVYELFQLDSISEEDQEIPSEVEEQAFLALSEAAVSGSEPPKTLRLWGTIQSIAILILIDSASSSTFLSQKVADKLSGVSALATPLSVRVANGGSLSCCSEIKQAKWFIQSCQFQADLKIFTVGSL</sequence>
<dbReference type="CDD" id="cd00303">
    <property type="entry name" value="retropepsin_like"/>
    <property type="match status" value="1"/>
</dbReference>
<evidence type="ECO:0000313" key="4">
    <source>
        <dbReference type="Proteomes" id="UP001341281"/>
    </source>
</evidence>
<dbReference type="Pfam" id="PF03732">
    <property type="entry name" value="Retrotrans_gag"/>
    <property type="match status" value="1"/>
</dbReference>
<dbReference type="AlphaFoldDB" id="A0AAQ3TUK2"/>
<dbReference type="PANTHER" id="PTHR15503:SF22">
    <property type="entry name" value="TRANSPOSON TY3-I GAG POLYPROTEIN"/>
    <property type="match status" value="1"/>
</dbReference>
<name>A0AAQ3TUK2_PASNO</name>
<feature type="region of interest" description="Disordered" evidence="1">
    <location>
        <begin position="357"/>
        <end position="395"/>
    </location>
</feature>
<evidence type="ECO:0000313" key="3">
    <source>
        <dbReference type="EMBL" id="WVZ79743.1"/>
    </source>
</evidence>
<dbReference type="EMBL" id="CP144750">
    <property type="protein sequence ID" value="WVZ79743.1"/>
    <property type="molecule type" value="Genomic_DNA"/>
</dbReference>
<evidence type="ECO:0000259" key="2">
    <source>
        <dbReference type="Pfam" id="PF03732"/>
    </source>
</evidence>
<feature type="compositionally biased region" description="Polar residues" evidence="1">
    <location>
        <begin position="358"/>
        <end position="373"/>
    </location>
</feature>
<accession>A0AAQ3TUK2</accession>
<feature type="compositionally biased region" description="Basic and acidic residues" evidence="1">
    <location>
        <begin position="374"/>
        <end position="395"/>
    </location>
</feature>
<gene>
    <name evidence="3" type="ORF">U9M48_027287</name>
</gene>
<organism evidence="3 4">
    <name type="scientific">Paspalum notatum var. saurae</name>
    <dbReference type="NCBI Taxonomy" id="547442"/>
    <lineage>
        <taxon>Eukaryota</taxon>
        <taxon>Viridiplantae</taxon>
        <taxon>Streptophyta</taxon>
        <taxon>Embryophyta</taxon>
        <taxon>Tracheophyta</taxon>
        <taxon>Spermatophyta</taxon>
        <taxon>Magnoliopsida</taxon>
        <taxon>Liliopsida</taxon>
        <taxon>Poales</taxon>
        <taxon>Poaceae</taxon>
        <taxon>PACMAD clade</taxon>
        <taxon>Panicoideae</taxon>
        <taxon>Andropogonodae</taxon>
        <taxon>Paspaleae</taxon>
        <taxon>Paspalinae</taxon>
        <taxon>Paspalum</taxon>
    </lineage>
</organism>
<feature type="domain" description="Retrotransposon gag" evidence="2">
    <location>
        <begin position="224"/>
        <end position="316"/>
    </location>
</feature>
<evidence type="ECO:0000256" key="1">
    <source>
        <dbReference type="SAM" id="MobiDB-lite"/>
    </source>
</evidence>
<dbReference type="PANTHER" id="PTHR15503">
    <property type="entry name" value="LDOC1 RELATED"/>
    <property type="match status" value="1"/>
</dbReference>
<dbReference type="InterPro" id="IPR005162">
    <property type="entry name" value="Retrotrans_gag_dom"/>
</dbReference>
<reference evidence="3 4" key="1">
    <citation type="submission" date="2024-02" db="EMBL/GenBank/DDBJ databases">
        <title>High-quality chromosome-scale genome assembly of Pensacola bahiagrass (Paspalum notatum Flugge var. saurae).</title>
        <authorList>
            <person name="Vega J.M."/>
            <person name="Podio M."/>
            <person name="Orjuela J."/>
            <person name="Siena L.A."/>
            <person name="Pessino S.C."/>
            <person name="Combes M.C."/>
            <person name="Mariac C."/>
            <person name="Albertini E."/>
            <person name="Pupilli F."/>
            <person name="Ortiz J.P.A."/>
            <person name="Leblanc O."/>
        </authorList>
    </citation>
    <scope>NUCLEOTIDE SEQUENCE [LARGE SCALE GENOMIC DNA]</scope>
    <source>
        <strain evidence="3">R1</strain>
        <tissue evidence="3">Leaf</tissue>
    </source>
</reference>